<organism evidence="2 3">
    <name type="scientific">Colwellia psychrerythraea</name>
    <name type="common">Vibrio psychroerythus</name>
    <dbReference type="NCBI Taxonomy" id="28229"/>
    <lineage>
        <taxon>Bacteria</taxon>
        <taxon>Pseudomonadati</taxon>
        <taxon>Pseudomonadota</taxon>
        <taxon>Gammaproteobacteria</taxon>
        <taxon>Alteromonadales</taxon>
        <taxon>Colwelliaceae</taxon>
        <taxon>Colwellia</taxon>
    </lineage>
</organism>
<dbReference type="InterPro" id="IPR051010">
    <property type="entry name" value="BCAA_transport"/>
</dbReference>
<dbReference type="Gene3D" id="3.40.50.2300">
    <property type="match status" value="2"/>
</dbReference>
<sequence length="408" mass="46406">MFIVTRVRFKKYLVKSVASGVWLFCFYCTNAISSTEAISSPITLDISYVKLAPQQAPGVSTLFKKPEDSGYMGAKLAINDSNTTGKFLQQHFTLNYFVATKTAQFLEYLEEEYQQGRRIFILQAPLTQLVQVDRWAKNKPVLLFNVSESADELRNAQCLASVFHTIPSDAMKSDALAQWLLYRRMNKVLLIQGSKAEDLQLAKSFKRAAKRFGLKIIDEKQWDFNTDLRRSAQQEIPLFTQTVKDYDVVYVADKSKAFAEFLPFNTYLPRPVIGSAGLEALAWHSAIEQWGATQLQNRFMEMADRKMNEIDFAGYLAVRSVAQSVHKLHSNSSNKLIEYINSVDFELAAYKGRKLSFRAWSRQLRMPLALVHPHALVSQSPQPGMLHPITELDTLGFDAQESQCELSR</sequence>
<feature type="chain" id="PRO_5013368556" evidence="1">
    <location>
        <begin position="32"/>
        <end position="408"/>
    </location>
</feature>
<dbReference type="NCBIfam" id="TIGR03863">
    <property type="entry name" value="PQQ_ABC_bind"/>
    <property type="match status" value="1"/>
</dbReference>
<gene>
    <name evidence="2" type="ORF">A9Q75_06365</name>
</gene>
<name>A0A1Y5EMN0_COLPS</name>
<proteinExistence type="predicted"/>
<dbReference type="SUPFAM" id="SSF53822">
    <property type="entry name" value="Periplasmic binding protein-like I"/>
    <property type="match status" value="1"/>
</dbReference>
<accession>A0A1Y5EMN0</accession>
<evidence type="ECO:0000256" key="1">
    <source>
        <dbReference type="SAM" id="SignalP"/>
    </source>
</evidence>
<dbReference type="EMBL" id="MAAF01000040">
    <property type="protein sequence ID" value="OUR82334.1"/>
    <property type="molecule type" value="Genomic_DNA"/>
</dbReference>
<feature type="signal peptide" evidence="1">
    <location>
        <begin position="1"/>
        <end position="31"/>
    </location>
</feature>
<dbReference type="InterPro" id="IPR022478">
    <property type="entry name" value="ABC_transptr_sub-bd_PQQ"/>
</dbReference>
<reference evidence="3" key="1">
    <citation type="journal article" date="2017" name="Proc. Natl. Acad. Sci. U.S.A.">
        <title>Simulation of Deepwater Horizon oil plume reveals substrate specialization within a complex community of hydrocarbon degraders.</title>
        <authorList>
            <person name="Hu P."/>
            <person name="Dubinsky E.A."/>
            <person name="Probst A.J."/>
            <person name="Wang J."/>
            <person name="Sieber C.M.K."/>
            <person name="Tom L.M."/>
            <person name="Gardinali P."/>
            <person name="Banfield J.F."/>
            <person name="Atlas R.M."/>
            <person name="Andersen G.L."/>
        </authorList>
    </citation>
    <scope>NUCLEOTIDE SEQUENCE [LARGE SCALE GENOMIC DNA]</scope>
</reference>
<keyword evidence="1" id="KW-0732">Signal</keyword>
<protein>
    <submittedName>
        <fullName evidence="2">Branched-chain amino acid ABC transporter substrate-binding protein</fullName>
    </submittedName>
</protein>
<dbReference type="PANTHER" id="PTHR30483">
    <property type="entry name" value="LEUCINE-SPECIFIC-BINDING PROTEIN"/>
    <property type="match status" value="1"/>
</dbReference>
<evidence type="ECO:0000313" key="2">
    <source>
        <dbReference type="EMBL" id="OUR82334.1"/>
    </source>
</evidence>
<dbReference type="PANTHER" id="PTHR30483:SF6">
    <property type="entry name" value="PERIPLASMIC BINDING PROTEIN OF ABC TRANSPORTER FOR NATURAL AMINO ACIDS"/>
    <property type="match status" value="1"/>
</dbReference>
<comment type="caution">
    <text evidence="2">The sequence shown here is derived from an EMBL/GenBank/DDBJ whole genome shotgun (WGS) entry which is preliminary data.</text>
</comment>
<dbReference type="CDD" id="cd06268">
    <property type="entry name" value="PBP1_ABC_transporter_LIVBP-like"/>
    <property type="match status" value="1"/>
</dbReference>
<evidence type="ECO:0000313" key="3">
    <source>
        <dbReference type="Proteomes" id="UP000243053"/>
    </source>
</evidence>
<dbReference type="InterPro" id="IPR028082">
    <property type="entry name" value="Peripla_BP_I"/>
</dbReference>
<dbReference type="AlphaFoldDB" id="A0A1Y5EMN0"/>
<dbReference type="Proteomes" id="UP000243053">
    <property type="component" value="Unassembled WGS sequence"/>
</dbReference>